<dbReference type="OrthoDB" id="83591at2759"/>
<dbReference type="InterPro" id="IPR011010">
    <property type="entry name" value="DNA_brk_join_enz"/>
</dbReference>
<dbReference type="InterPro" id="IPR044068">
    <property type="entry name" value="CB"/>
</dbReference>
<dbReference type="PROSITE" id="PS51900">
    <property type="entry name" value="CB"/>
    <property type="match status" value="1"/>
</dbReference>
<organism evidence="4">
    <name type="scientific">Aphanomyces stellatus</name>
    <dbReference type="NCBI Taxonomy" id="120398"/>
    <lineage>
        <taxon>Eukaryota</taxon>
        <taxon>Sar</taxon>
        <taxon>Stramenopiles</taxon>
        <taxon>Oomycota</taxon>
        <taxon>Saprolegniomycetes</taxon>
        <taxon>Saprolegniales</taxon>
        <taxon>Verrucalvaceae</taxon>
        <taxon>Aphanomyces</taxon>
    </lineage>
</organism>
<dbReference type="Gene3D" id="1.10.443.10">
    <property type="entry name" value="Intergrase catalytic core"/>
    <property type="match status" value="1"/>
</dbReference>
<protein>
    <recommendedName>
        <fullName evidence="3">Core-binding (CB) domain-containing protein</fullName>
    </recommendedName>
</protein>
<dbReference type="GO" id="GO:0003677">
    <property type="term" value="F:DNA binding"/>
    <property type="evidence" value="ECO:0007669"/>
    <property type="project" value="UniProtKB-KW"/>
</dbReference>
<dbReference type="InterPro" id="IPR013762">
    <property type="entry name" value="Integrase-like_cat_sf"/>
</dbReference>
<reference evidence="4" key="1">
    <citation type="submission" date="2019-06" db="EMBL/GenBank/DDBJ databases">
        <title>Genomics analysis of Aphanomyces spp. identifies a new class of oomycete effector associated with host adaptation.</title>
        <authorList>
            <person name="Gaulin E."/>
        </authorList>
    </citation>
    <scope>NUCLEOTIDE SEQUENCE</scope>
    <source>
        <strain evidence="4">CBS 578.67</strain>
    </source>
</reference>
<dbReference type="GO" id="GO:0015074">
    <property type="term" value="P:DNA integration"/>
    <property type="evidence" value="ECO:0007669"/>
    <property type="project" value="InterPro"/>
</dbReference>
<comment type="caution">
    <text evidence="4">The sequence shown here is derived from an EMBL/GenBank/DDBJ whole genome shotgun (WGS) entry which is preliminary data.</text>
</comment>
<feature type="non-terminal residue" evidence="4">
    <location>
        <position position="475"/>
    </location>
</feature>
<dbReference type="GO" id="GO:0006310">
    <property type="term" value="P:DNA recombination"/>
    <property type="evidence" value="ECO:0007669"/>
    <property type="project" value="UniProtKB-KW"/>
</dbReference>
<accession>A0A6A4YYB2</accession>
<dbReference type="SUPFAM" id="SSF56349">
    <property type="entry name" value="DNA breaking-rejoining enzymes"/>
    <property type="match status" value="1"/>
</dbReference>
<evidence type="ECO:0000256" key="1">
    <source>
        <dbReference type="ARBA" id="ARBA00023125"/>
    </source>
</evidence>
<proteinExistence type="predicted"/>
<keyword evidence="2" id="KW-0233">DNA recombination</keyword>
<gene>
    <name evidence="4" type="ORF">As57867_007974</name>
</gene>
<evidence type="ECO:0000256" key="2">
    <source>
        <dbReference type="ARBA" id="ARBA00023172"/>
    </source>
</evidence>
<dbReference type="AlphaFoldDB" id="A0A6A4YYB2"/>
<keyword evidence="1" id="KW-0238">DNA-binding</keyword>
<name>A0A6A4YYB2_9STRA</name>
<feature type="domain" description="Core-binding (CB)" evidence="3">
    <location>
        <begin position="7"/>
        <end position="85"/>
    </location>
</feature>
<evidence type="ECO:0000313" key="4">
    <source>
        <dbReference type="EMBL" id="KAF0701550.1"/>
    </source>
</evidence>
<dbReference type="EMBL" id="VJMH01005025">
    <property type="protein sequence ID" value="KAF0701550.1"/>
    <property type="molecule type" value="Genomic_DNA"/>
</dbReference>
<dbReference type="InterPro" id="IPR010998">
    <property type="entry name" value="Integrase_recombinase_N"/>
</dbReference>
<sequence length="475" mass="54366">MMMEGVPTKQTIQDSFRGASTRRTYSIYQRQFQQFCDNAKDGKDPLTATAEDCTDFFHHLYSVGRKARTIDSAKTALVAFFKEHNIEPNPVQSVLSKQYVVGLQKYNRQNNVDEEKKAHPLSVHELSTLINGFANQNPFIAAMYRFLLSSCFLGCFRISEMLSLKWNDVATGKSDKCEFVSLRLRWHKKARVESECQVYHLVNELSYPCLRVCDLYGDYVAKIGRAAMQMSRDAFVFPNTVVLQNGNVKVDWFKSIEQAQVRRQLHEIVEASPGLPIGITLHRMRRGGCFCRVFESPERRFNFRELMAWCRWADAKTCCEYLVTKNLSDDIDPRLLLERRTGGFSSHQDDSALVSAESIAAAVVELLQEKKVVSETHTTKGTAKPASSWRQQSLVDFAVPKSVPTARSGKEAWDQWFFADPQHGVLCALKDYTKEMIKSDRRKYSERQTLANAFGKYHTFAQFEQAFAPFTDTYS</sequence>
<dbReference type="Gene3D" id="1.10.150.130">
    <property type="match status" value="1"/>
</dbReference>
<dbReference type="SUPFAM" id="SSF47823">
    <property type="entry name" value="lambda integrase-like, N-terminal domain"/>
    <property type="match status" value="1"/>
</dbReference>
<evidence type="ECO:0000259" key="3">
    <source>
        <dbReference type="PROSITE" id="PS51900"/>
    </source>
</evidence>